<gene>
    <name evidence="2" type="ORF">PILCRDRAFT_13363</name>
</gene>
<feature type="non-terminal residue" evidence="2">
    <location>
        <position position="332"/>
    </location>
</feature>
<evidence type="ECO:0000313" key="3">
    <source>
        <dbReference type="Proteomes" id="UP000054166"/>
    </source>
</evidence>
<feature type="compositionally biased region" description="Low complexity" evidence="1">
    <location>
        <begin position="68"/>
        <end position="83"/>
    </location>
</feature>
<reference evidence="3" key="2">
    <citation type="submission" date="2015-01" db="EMBL/GenBank/DDBJ databases">
        <title>Evolutionary Origins and Diversification of the Mycorrhizal Mutualists.</title>
        <authorList>
            <consortium name="DOE Joint Genome Institute"/>
            <consortium name="Mycorrhizal Genomics Consortium"/>
            <person name="Kohler A."/>
            <person name="Kuo A."/>
            <person name="Nagy L.G."/>
            <person name="Floudas D."/>
            <person name="Copeland A."/>
            <person name="Barry K.W."/>
            <person name="Cichocki N."/>
            <person name="Veneault-Fourrey C."/>
            <person name="LaButti K."/>
            <person name="Lindquist E.A."/>
            <person name="Lipzen A."/>
            <person name="Lundell T."/>
            <person name="Morin E."/>
            <person name="Murat C."/>
            <person name="Riley R."/>
            <person name="Ohm R."/>
            <person name="Sun H."/>
            <person name="Tunlid A."/>
            <person name="Henrissat B."/>
            <person name="Grigoriev I.V."/>
            <person name="Hibbett D.S."/>
            <person name="Martin F."/>
        </authorList>
    </citation>
    <scope>NUCLEOTIDE SEQUENCE [LARGE SCALE GENOMIC DNA]</scope>
    <source>
        <strain evidence="3">F 1598</strain>
    </source>
</reference>
<dbReference type="AlphaFoldDB" id="A0A0C3BEH3"/>
<feature type="compositionally biased region" description="Acidic residues" evidence="1">
    <location>
        <begin position="207"/>
        <end position="247"/>
    </location>
</feature>
<feature type="region of interest" description="Disordered" evidence="1">
    <location>
        <begin position="160"/>
        <end position="185"/>
    </location>
</feature>
<dbReference type="EMBL" id="KN833043">
    <property type="protein sequence ID" value="KIM75717.1"/>
    <property type="molecule type" value="Genomic_DNA"/>
</dbReference>
<keyword evidence="3" id="KW-1185">Reference proteome</keyword>
<evidence type="ECO:0000256" key="1">
    <source>
        <dbReference type="SAM" id="MobiDB-lite"/>
    </source>
</evidence>
<name>A0A0C3BEH3_PILCF</name>
<evidence type="ECO:0000313" key="2">
    <source>
        <dbReference type="EMBL" id="KIM75717.1"/>
    </source>
</evidence>
<proteinExistence type="predicted"/>
<feature type="compositionally biased region" description="Polar residues" evidence="1">
    <location>
        <begin position="33"/>
        <end position="49"/>
    </location>
</feature>
<protein>
    <submittedName>
        <fullName evidence="2">Uncharacterized protein</fullName>
    </submittedName>
</protein>
<feature type="region of interest" description="Disordered" evidence="1">
    <location>
        <begin position="199"/>
        <end position="332"/>
    </location>
</feature>
<feature type="compositionally biased region" description="Basic and acidic residues" evidence="1">
    <location>
        <begin position="258"/>
        <end position="278"/>
    </location>
</feature>
<reference evidence="2 3" key="1">
    <citation type="submission" date="2014-04" db="EMBL/GenBank/DDBJ databases">
        <authorList>
            <consortium name="DOE Joint Genome Institute"/>
            <person name="Kuo A."/>
            <person name="Tarkka M."/>
            <person name="Buscot F."/>
            <person name="Kohler A."/>
            <person name="Nagy L.G."/>
            <person name="Floudas D."/>
            <person name="Copeland A."/>
            <person name="Barry K.W."/>
            <person name="Cichocki N."/>
            <person name="Veneault-Fourrey C."/>
            <person name="LaButti K."/>
            <person name="Lindquist E.A."/>
            <person name="Lipzen A."/>
            <person name="Lundell T."/>
            <person name="Morin E."/>
            <person name="Murat C."/>
            <person name="Sun H."/>
            <person name="Tunlid A."/>
            <person name="Henrissat B."/>
            <person name="Grigoriev I.V."/>
            <person name="Hibbett D.S."/>
            <person name="Martin F."/>
            <person name="Nordberg H.P."/>
            <person name="Cantor M.N."/>
            <person name="Hua S.X."/>
        </authorList>
    </citation>
    <scope>NUCLEOTIDE SEQUENCE [LARGE SCALE GENOMIC DNA]</scope>
    <source>
        <strain evidence="2 3">F 1598</strain>
    </source>
</reference>
<dbReference type="HOGENOM" id="CLU_838261_0_0_1"/>
<dbReference type="Proteomes" id="UP000054166">
    <property type="component" value="Unassembled WGS sequence"/>
</dbReference>
<feature type="compositionally biased region" description="Basic and acidic residues" evidence="1">
    <location>
        <begin position="308"/>
        <end position="332"/>
    </location>
</feature>
<feature type="region of interest" description="Disordered" evidence="1">
    <location>
        <begin position="1"/>
        <end position="111"/>
    </location>
</feature>
<organism evidence="2 3">
    <name type="scientific">Piloderma croceum (strain F 1598)</name>
    <dbReference type="NCBI Taxonomy" id="765440"/>
    <lineage>
        <taxon>Eukaryota</taxon>
        <taxon>Fungi</taxon>
        <taxon>Dikarya</taxon>
        <taxon>Basidiomycota</taxon>
        <taxon>Agaricomycotina</taxon>
        <taxon>Agaricomycetes</taxon>
        <taxon>Agaricomycetidae</taxon>
        <taxon>Atheliales</taxon>
        <taxon>Atheliaceae</taxon>
        <taxon>Piloderma</taxon>
    </lineage>
</organism>
<dbReference type="InParanoid" id="A0A0C3BEH3"/>
<sequence length="332" mass="36470">MGKKKNPTPQVKPPAATTTKVKARSEQVEEALSQPQVSGPRPQTRSQMPPRTENAALDDGEHGATSSNHNPATPNPAPLLAIPGPNHLGTRASNTNQHPGELHNTYTIKKGTREEMVEARCIEAMEKAKKAEEASRQATKLDSTMKLIAEYEEDLGRVNIDDTPVARAAQGPPDQSAEATPIPRSQALRRTYASLDIMAVPDVAPNESEDKEPAFVEESEATNQNDDDYVEEEEEEEDEGMSTDDYIDINSFKVAAKAGEKRKQEQRHMIKEIDREVPDSESDEDARPKKKTKDSAAVKGSMAAKSLIPRDEVVETNLKQDEGKKKAKEKNG</sequence>
<accession>A0A0C3BEH3</accession>